<accession>A0AA89PU53</accession>
<evidence type="ECO:0000313" key="1">
    <source>
        <dbReference type="EMBL" id="MBB5211257.1"/>
    </source>
</evidence>
<name>A0AA89PU53_9GAMM</name>
<organism evidence="1 2">
    <name type="scientific">Microbulbifer hydrolyticus</name>
    <dbReference type="NCBI Taxonomy" id="48074"/>
    <lineage>
        <taxon>Bacteria</taxon>
        <taxon>Pseudomonadati</taxon>
        <taxon>Pseudomonadota</taxon>
        <taxon>Gammaproteobacteria</taxon>
        <taxon>Cellvibrionales</taxon>
        <taxon>Microbulbiferaceae</taxon>
        <taxon>Microbulbifer</taxon>
    </lineage>
</organism>
<proteinExistence type="predicted"/>
<dbReference type="EMBL" id="JACHHR010000002">
    <property type="protein sequence ID" value="MBB5211257.1"/>
    <property type="molecule type" value="Genomic_DNA"/>
</dbReference>
<dbReference type="Proteomes" id="UP000563601">
    <property type="component" value="Unassembled WGS sequence"/>
</dbReference>
<sequence length="56" mass="6133">MGKVGQIADHTVAAGSFGAIQQTIRLIDRLKDMMVHQAIRNILPSIALVNSMEMKI</sequence>
<gene>
    <name evidence="1" type="ORF">HNQ53_001475</name>
</gene>
<evidence type="ECO:0000313" key="2">
    <source>
        <dbReference type="Proteomes" id="UP000563601"/>
    </source>
</evidence>
<reference evidence="1 2" key="1">
    <citation type="submission" date="2020-08" db="EMBL/GenBank/DDBJ databases">
        <title>Genomic Encyclopedia of Type Strains, Phase IV (KMG-IV): sequencing the most valuable type-strain genomes for metagenomic binning, comparative biology and taxonomic classification.</title>
        <authorList>
            <person name="Goeker M."/>
        </authorList>
    </citation>
    <scope>NUCLEOTIDE SEQUENCE [LARGE SCALE GENOMIC DNA]</scope>
    <source>
        <strain evidence="1 2">DSM 11525</strain>
    </source>
</reference>
<comment type="caution">
    <text evidence="1">The sequence shown here is derived from an EMBL/GenBank/DDBJ whole genome shotgun (WGS) entry which is preliminary data.</text>
</comment>
<protein>
    <submittedName>
        <fullName evidence="1">Uncharacterized protein</fullName>
    </submittedName>
</protein>
<dbReference type="AlphaFoldDB" id="A0AA89PU53"/>